<evidence type="ECO:0000313" key="3">
    <source>
        <dbReference type="Proteomes" id="UP000186040"/>
    </source>
</evidence>
<name>A0A1Q9LKG8_9PSEU</name>
<dbReference type="OrthoDB" id="3356051at2"/>
<dbReference type="STRING" id="1193682.BJP25_20710"/>
<reference evidence="2 3" key="1">
    <citation type="submission" date="2016-10" db="EMBL/GenBank/DDBJ databases">
        <title>The Draft Genome Sequence of Actinokineospora bangkokensis 44EHWT reveals the biosynthetic pathway of antifungal compounds Thailandins with unusual extender unit butylmalonyl-CoA.</title>
        <authorList>
            <person name="Greule A."/>
            <person name="Intra B."/>
            <person name="Flemming S."/>
            <person name="Rommel M.G."/>
            <person name="Panbangred W."/>
            <person name="Bechthold A."/>
        </authorList>
    </citation>
    <scope>NUCLEOTIDE SEQUENCE [LARGE SCALE GENOMIC DNA]</scope>
    <source>
        <strain evidence="2 3">44EHW</strain>
    </source>
</reference>
<evidence type="ECO:0000259" key="1">
    <source>
        <dbReference type="Pfam" id="PF01494"/>
    </source>
</evidence>
<feature type="domain" description="FAD-binding" evidence="1">
    <location>
        <begin position="4"/>
        <end position="333"/>
    </location>
</feature>
<dbReference type="AlphaFoldDB" id="A0A1Q9LKG8"/>
<dbReference type="PANTHER" id="PTHR46865">
    <property type="entry name" value="OXIDOREDUCTASE-RELATED"/>
    <property type="match status" value="1"/>
</dbReference>
<dbReference type="InterPro" id="IPR036188">
    <property type="entry name" value="FAD/NAD-bd_sf"/>
</dbReference>
<protein>
    <recommendedName>
        <fullName evidence="1">FAD-binding domain-containing protein</fullName>
    </recommendedName>
</protein>
<evidence type="ECO:0000313" key="2">
    <source>
        <dbReference type="EMBL" id="OLR92494.1"/>
    </source>
</evidence>
<dbReference type="EMBL" id="MKQR01000016">
    <property type="protein sequence ID" value="OLR92494.1"/>
    <property type="molecule type" value="Genomic_DNA"/>
</dbReference>
<gene>
    <name evidence="2" type="ORF">BJP25_20710</name>
</gene>
<dbReference type="RefSeq" id="WP_075975637.1">
    <property type="nucleotide sequence ID" value="NZ_MKQR01000016.1"/>
</dbReference>
<dbReference type="Pfam" id="PF01494">
    <property type="entry name" value="FAD_binding_3"/>
    <property type="match status" value="1"/>
</dbReference>
<organism evidence="2 3">
    <name type="scientific">Actinokineospora bangkokensis</name>
    <dbReference type="NCBI Taxonomy" id="1193682"/>
    <lineage>
        <taxon>Bacteria</taxon>
        <taxon>Bacillati</taxon>
        <taxon>Actinomycetota</taxon>
        <taxon>Actinomycetes</taxon>
        <taxon>Pseudonocardiales</taxon>
        <taxon>Pseudonocardiaceae</taxon>
        <taxon>Actinokineospora</taxon>
    </lineage>
</organism>
<keyword evidence="3" id="KW-1185">Reference proteome</keyword>
<dbReference type="Gene3D" id="3.50.50.60">
    <property type="entry name" value="FAD/NAD(P)-binding domain"/>
    <property type="match status" value="1"/>
</dbReference>
<comment type="caution">
    <text evidence="2">The sequence shown here is derived from an EMBL/GenBank/DDBJ whole genome shotgun (WGS) entry which is preliminary data.</text>
</comment>
<dbReference type="PANTHER" id="PTHR46865:SF2">
    <property type="entry name" value="MONOOXYGENASE"/>
    <property type="match status" value="1"/>
</dbReference>
<sequence>MGKRVLISGMGIAGPALAHWLGRAGHEVTVVERAPGPRTTGAAVDFRGDQVALLHRMGVHGALHARRTGMGDLVVVDRAGRERARVPAALFSGELEVERADLAEVLAARCAPVSTPVFGDRATALRQDPGGVEVEFERGPAARYDLVVGADGQHSGVRALAFGPEERYRHDLGHLTATYGVPNTFGLERAGVIHNAPGRYANVSSCRDPRTATVSLVFASTARPGRDPGAQRALITERYADLGWRVPELLAGLASADDLYFAPITQLRLPAWSTGRVVLLGDAAWGAGPGGNGSGHALLGAYVLAGELEASGWDVPRALARYEAALRPAVERSQRQAASMPGFLVPPTAARIALRNASYRVLGSKPMTALFERLSARTANTGALPEYPLPVTA</sequence>
<accession>A0A1Q9LKG8</accession>
<dbReference type="SUPFAM" id="SSF51905">
    <property type="entry name" value="FAD/NAD(P)-binding domain"/>
    <property type="match status" value="1"/>
</dbReference>
<dbReference type="GO" id="GO:0071949">
    <property type="term" value="F:FAD binding"/>
    <property type="evidence" value="ECO:0007669"/>
    <property type="project" value="InterPro"/>
</dbReference>
<dbReference type="InterPro" id="IPR051704">
    <property type="entry name" value="FAD_aromatic-hydroxylase"/>
</dbReference>
<dbReference type="Proteomes" id="UP000186040">
    <property type="component" value="Unassembled WGS sequence"/>
</dbReference>
<proteinExistence type="predicted"/>
<dbReference type="PRINTS" id="PR00420">
    <property type="entry name" value="RNGMNOXGNASE"/>
</dbReference>
<dbReference type="InterPro" id="IPR002938">
    <property type="entry name" value="FAD-bd"/>
</dbReference>